<evidence type="ECO:0000256" key="1">
    <source>
        <dbReference type="SAM" id="Phobius"/>
    </source>
</evidence>
<sequence length="345" mass="38572">MKAAQVRSNLIPLASANSLFQQQSHIEFREKLTAIWMKRFHFAFMKWWVTRNELNKLSKMFDVQSRWWRGPLNFGMLIAFTEAIRMKCSAKEGLLPLLLRPFEFVAEVLRGLSSCNASDTSVTPVPPTLSRDEMLAQRMEKAAITDEHGAVTYDFSKVGRPPAAEAIPSEYLDSSLQTEGLNWCVDLTASDPTLALPVLLWLSISANIIFRRTVGGPKKPSVTLSSAGSPPTEPAYLKPDYLPPGVDPEAAKVLAAPAYGSKKTNKAFLRFLPPVTNLQRIGLVFAMALGAAAIKMPAAILLYFIPSLAVGWLQRRWLDVHYPIRPAIQPCKRPLRLRVKKEWND</sequence>
<comment type="caution">
    <text evidence="2">The sequence shown here is derived from an EMBL/GenBank/DDBJ whole genome shotgun (WGS) entry which is preliminary data.</text>
</comment>
<reference evidence="2" key="1">
    <citation type="submission" date="2023-08" db="EMBL/GenBank/DDBJ databases">
        <title>Black Yeasts Isolated from many extreme environments.</title>
        <authorList>
            <person name="Coleine C."/>
            <person name="Stajich J.E."/>
            <person name="Selbmann L."/>
        </authorList>
    </citation>
    <scope>NUCLEOTIDE SEQUENCE</scope>
    <source>
        <strain evidence="2">CCFEE 5810</strain>
    </source>
</reference>
<name>A0AAN7W6P6_9PEZI</name>
<feature type="transmembrane region" description="Helical" evidence="1">
    <location>
        <begin position="281"/>
        <end position="305"/>
    </location>
</feature>
<keyword evidence="1" id="KW-1133">Transmembrane helix</keyword>
<dbReference type="EMBL" id="JAVRQU010000006">
    <property type="protein sequence ID" value="KAK5701661.1"/>
    <property type="molecule type" value="Genomic_DNA"/>
</dbReference>
<proteinExistence type="predicted"/>
<keyword evidence="1" id="KW-0812">Transmembrane</keyword>
<evidence type="ECO:0000313" key="2">
    <source>
        <dbReference type="EMBL" id="KAK5701661.1"/>
    </source>
</evidence>
<protein>
    <submittedName>
        <fullName evidence="2">Uncharacterized protein</fullName>
    </submittedName>
</protein>
<organism evidence="2 3">
    <name type="scientific">Elasticomyces elasticus</name>
    <dbReference type="NCBI Taxonomy" id="574655"/>
    <lineage>
        <taxon>Eukaryota</taxon>
        <taxon>Fungi</taxon>
        <taxon>Dikarya</taxon>
        <taxon>Ascomycota</taxon>
        <taxon>Pezizomycotina</taxon>
        <taxon>Dothideomycetes</taxon>
        <taxon>Dothideomycetidae</taxon>
        <taxon>Mycosphaerellales</taxon>
        <taxon>Teratosphaeriaceae</taxon>
        <taxon>Elasticomyces</taxon>
    </lineage>
</organism>
<dbReference type="Proteomes" id="UP001310594">
    <property type="component" value="Unassembled WGS sequence"/>
</dbReference>
<dbReference type="AlphaFoldDB" id="A0AAN7W6P6"/>
<keyword evidence="1" id="KW-0472">Membrane</keyword>
<gene>
    <name evidence="2" type="ORF">LTR97_004479</name>
</gene>
<evidence type="ECO:0000313" key="3">
    <source>
        <dbReference type="Proteomes" id="UP001310594"/>
    </source>
</evidence>
<accession>A0AAN7W6P6</accession>